<comment type="similarity">
    <text evidence="3">Belongs to the transpeptidase family.</text>
</comment>
<dbReference type="EMBL" id="QWVT01000027">
    <property type="protein sequence ID" value="RID83466.1"/>
    <property type="molecule type" value="Genomic_DNA"/>
</dbReference>
<evidence type="ECO:0000256" key="4">
    <source>
        <dbReference type="ARBA" id="ARBA00012448"/>
    </source>
</evidence>
<organism evidence="11 12">
    <name type="scientific">Mesobacillus zeae</name>
    <dbReference type="NCBI Taxonomy" id="1917180"/>
    <lineage>
        <taxon>Bacteria</taxon>
        <taxon>Bacillati</taxon>
        <taxon>Bacillota</taxon>
        <taxon>Bacilli</taxon>
        <taxon>Bacillales</taxon>
        <taxon>Bacillaceae</taxon>
        <taxon>Mesobacillus</taxon>
    </lineage>
</organism>
<evidence type="ECO:0000256" key="1">
    <source>
        <dbReference type="ARBA" id="ARBA00004370"/>
    </source>
</evidence>
<feature type="domain" description="NTF2-like N-terminal transpeptidase" evidence="10">
    <location>
        <begin position="25"/>
        <end position="146"/>
    </location>
</feature>
<dbReference type="EC" id="3.4.16.4" evidence="4"/>
<dbReference type="SUPFAM" id="SSF54427">
    <property type="entry name" value="NTF2-like"/>
    <property type="match status" value="1"/>
</dbReference>
<proteinExistence type="inferred from homology"/>
<comment type="pathway">
    <text evidence="2">Cell wall biogenesis; peptidoglycan biosynthesis.</text>
</comment>
<dbReference type="InterPro" id="IPR001460">
    <property type="entry name" value="PCN-bd_Tpept"/>
</dbReference>
<dbReference type="InterPro" id="IPR007887">
    <property type="entry name" value="MecA_N"/>
</dbReference>
<dbReference type="GO" id="GO:0046677">
    <property type="term" value="P:response to antibiotic"/>
    <property type="evidence" value="ECO:0007669"/>
    <property type="project" value="InterPro"/>
</dbReference>
<dbReference type="PANTHER" id="PTHR30627">
    <property type="entry name" value="PEPTIDOGLYCAN D,D-TRANSPEPTIDASE"/>
    <property type="match status" value="1"/>
</dbReference>
<dbReference type="GO" id="GO:0071972">
    <property type="term" value="F:peptidoglycan L,D-transpeptidase activity"/>
    <property type="evidence" value="ECO:0007669"/>
    <property type="project" value="TreeGrafter"/>
</dbReference>
<dbReference type="SUPFAM" id="SSF56519">
    <property type="entry name" value="Penicillin binding protein dimerisation domain"/>
    <property type="match status" value="1"/>
</dbReference>
<feature type="domain" description="Penicillin-binding protein dimerisation" evidence="9">
    <location>
        <begin position="153"/>
        <end position="317"/>
    </location>
</feature>
<dbReference type="Gene3D" id="3.10.450.100">
    <property type="entry name" value="NTF2-like, domain 1"/>
    <property type="match status" value="1"/>
</dbReference>
<dbReference type="GO" id="GO:0071555">
    <property type="term" value="P:cell wall organization"/>
    <property type="evidence" value="ECO:0007669"/>
    <property type="project" value="TreeGrafter"/>
</dbReference>
<dbReference type="AlphaFoldDB" id="A0A398B6Y4"/>
<protein>
    <recommendedName>
        <fullName evidence="4">serine-type D-Ala-D-Ala carboxypeptidase</fullName>
        <ecNumber evidence="4">3.4.16.4</ecNumber>
    </recommendedName>
</protein>
<accession>A0A398B6Y4</accession>
<dbReference type="PROSITE" id="PS51257">
    <property type="entry name" value="PROKAR_LIPOPROTEIN"/>
    <property type="match status" value="1"/>
</dbReference>
<evidence type="ECO:0000313" key="12">
    <source>
        <dbReference type="Proteomes" id="UP000265816"/>
    </source>
</evidence>
<dbReference type="Gene3D" id="3.90.1310.10">
    <property type="entry name" value="Penicillin-binding protein 2a (Domain 2)"/>
    <property type="match status" value="1"/>
</dbReference>
<dbReference type="Gene3D" id="3.30.1390.30">
    <property type="entry name" value="Penicillin-binding protein 2a, domain 3"/>
    <property type="match status" value="1"/>
</dbReference>
<dbReference type="Pfam" id="PF03717">
    <property type="entry name" value="PBP_dimer"/>
    <property type="match status" value="1"/>
</dbReference>
<evidence type="ECO:0000259" key="9">
    <source>
        <dbReference type="Pfam" id="PF03717"/>
    </source>
</evidence>
<evidence type="ECO:0000259" key="10">
    <source>
        <dbReference type="Pfam" id="PF05223"/>
    </source>
</evidence>
<dbReference type="GO" id="GO:0009002">
    <property type="term" value="F:serine-type D-Ala-D-Ala carboxypeptidase activity"/>
    <property type="evidence" value="ECO:0007669"/>
    <property type="project" value="UniProtKB-EC"/>
</dbReference>
<sequence>MRKVILLIAAIMLAVMFTGCSKETSPEDRLSQYIKLWNAKKFDKMYGYLTDDAKQSITKEEFVNRYDKIYKDLEIDKLDVQFKKPEEEKKHKESANFPFSAKMDSAAGPIKFGHTAKLLKEKHGDEENWYIDWNQTYIFPELGKEDRLSYQSIPANRGSIMDRNGDMVAANGYALEIGVIPGQLGDKKKETIATLAKLLEMTEEHINKMLEAPWVKPDLLVPLKKISKDNLALQEKLFALDGVTSSKVNVREYPYGEAFSHLVGYVAPVTADDLKKLEGKGYTSSDLIGKRGLEQVLEERLRGENGVRISIKKKDGSEKLLAEKSVKDGEDVKLTIDVVLQQQIYDQMKGEAGAASAINPLTGETLALVSAPGFDPNAATLGFTKSQREEMANNPADPTLNRFKLKFAPGSVMKPITAAVGLSSDKISLDKAYTINEKRWQPNNSWGNYKVTRISDVKGQIDMEKALIYSDNIYFARVALDTGKDAFGEGLKKFGFEKELDYLYPLEPSTMGDIGKEITLADSGYGQGQIEMNILHLSAAYTPFVNKGNLIKPVLLADDKKSQVWSEGLITEEEAMALNGMLTKVVSDPRGSAHSAVIPNYPLAGKTGTAEIKAKQGEKGRELGWFVGYNPQSPNLLITMMIDNVQEKGGSKTAVSRVKNVFETRTKQ</sequence>
<name>A0A398B6Y4_9BACI</name>
<feature type="signal peptide" evidence="7">
    <location>
        <begin position="1"/>
        <end position="21"/>
    </location>
</feature>
<dbReference type="InterPro" id="IPR005311">
    <property type="entry name" value="PBP_dimer"/>
</dbReference>
<feature type="chain" id="PRO_5038335169" description="serine-type D-Ala-D-Ala carboxypeptidase" evidence="7">
    <location>
        <begin position="22"/>
        <end position="668"/>
    </location>
</feature>
<evidence type="ECO:0000256" key="7">
    <source>
        <dbReference type="SAM" id="SignalP"/>
    </source>
</evidence>
<keyword evidence="12" id="KW-1185">Reference proteome</keyword>
<dbReference type="Pfam" id="PF00905">
    <property type="entry name" value="Transpeptidase"/>
    <property type="match status" value="1"/>
</dbReference>
<evidence type="ECO:0000313" key="11">
    <source>
        <dbReference type="EMBL" id="RID83466.1"/>
    </source>
</evidence>
<dbReference type="PANTHER" id="PTHR30627:SF25">
    <property type="entry name" value="PENICILLIN-BINDING PROTEIN 3"/>
    <property type="match status" value="1"/>
</dbReference>
<evidence type="ECO:0000256" key="3">
    <source>
        <dbReference type="ARBA" id="ARBA00007171"/>
    </source>
</evidence>
<dbReference type="GO" id="GO:0009252">
    <property type="term" value="P:peptidoglycan biosynthetic process"/>
    <property type="evidence" value="ECO:0007669"/>
    <property type="project" value="UniProtKB-UniPathway"/>
</dbReference>
<evidence type="ECO:0000259" key="8">
    <source>
        <dbReference type="Pfam" id="PF00905"/>
    </source>
</evidence>
<dbReference type="OrthoDB" id="9766847at2"/>
<dbReference type="Pfam" id="PF05223">
    <property type="entry name" value="MecA_N"/>
    <property type="match status" value="1"/>
</dbReference>
<comment type="caution">
    <text evidence="11">The sequence shown here is derived from an EMBL/GenBank/DDBJ whole genome shotgun (WGS) entry which is preliminary data.</text>
</comment>
<evidence type="ECO:0000256" key="6">
    <source>
        <dbReference type="ARBA" id="ARBA00034000"/>
    </source>
</evidence>
<keyword evidence="7" id="KW-0732">Signal</keyword>
<reference evidence="11 12" key="1">
    <citation type="submission" date="2018-08" db="EMBL/GenBank/DDBJ databases">
        <title>Bacillus jemisoniae sp. nov., Bacillus chryseoplanitiae sp. nov., Bacillus resnikiae sp. nov., and Bacillus frankliniae sp. nov., isolated from Viking spacecraft and associated surfaces.</title>
        <authorList>
            <person name="Seuylemezian A."/>
            <person name="Vaishampayan P."/>
        </authorList>
    </citation>
    <scope>NUCLEOTIDE SEQUENCE [LARGE SCALE GENOMIC DNA]</scope>
    <source>
        <strain evidence="11 12">JJ-247</strain>
    </source>
</reference>
<dbReference type="InterPro" id="IPR036138">
    <property type="entry name" value="PBP_dimer_sf"/>
</dbReference>
<gene>
    <name evidence="11" type="ORF">D1970_15700</name>
</gene>
<dbReference type="UniPathway" id="UPA00219"/>
<comment type="subcellular location">
    <subcellularLocation>
        <location evidence="1">Membrane</location>
    </subcellularLocation>
</comment>
<keyword evidence="5" id="KW-0472">Membrane</keyword>
<dbReference type="GO" id="GO:0005886">
    <property type="term" value="C:plasma membrane"/>
    <property type="evidence" value="ECO:0007669"/>
    <property type="project" value="TreeGrafter"/>
</dbReference>
<evidence type="ECO:0000256" key="2">
    <source>
        <dbReference type="ARBA" id="ARBA00004752"/>
    </source>
</evidence>
<evidence type="ECO:0000256" key="5">
    <source>
        <dbReference type="ARBA" id="ARBA00023136"/>
    </source>
</evidence>
<dbReference type="InterPro" id="IPR012338">
    <property type="entry name" value="Beta-lactam/transpept-like"/>
</dbReference>
<dbReference type="RefSeq" id="WP_119113825.1">
    <property type="nucleotide sequence ID" value="NZ_CBCSEO010000050.1"/>
</dbReference>
<dbReference type="InterPro" id="IPR032710">
    <property type="entry name" value="NTF2-like_dom_sf"/>
</dbReference>
<feature type="domain" description="Penicillin-binding protein transpeptidase" evidence="8">
    <location>
        <begin position="353"/>
        <end position="662"/>
    </location>
</feature>
<dbReference type="GO" id="GO:0008658">
    <property type="term" value="F:penicillin binding"/>
    <property type="evidence" value="ECO:0007669"/>
    <property type="project" value="InterPro"/>
</dbReference>
<dbReference type="InterPro" id="IPR050515">
    <property type="entry name" value="Beta-lactam/transpept"/>
</dbReference>
<comment type="catalytic activity">
    <reaction evidence="6">
        <text>Preferential cleavage: (Ac)2-L-Lys-D-Ala-|-D-Ala. Also transpeptidation of peptidyl-alanyl moieties that are N-acyl substituents of D-alanine.</text>
        <dbReference type="EC" id="3.4.16.4"/>
    </reaction>
</comment>
<dbReference type="Proteomes" id="UP000265816">
    <property type="component" value="Unassembled WGS sequence"/>
</dbReference>
<dbReference type="Gene3D" id="3.40.710.10">
    <property type="entry name" value="DD-peptidase/beta-lactamase superfamily"/>
    <property type="match status" value="1"/>
</dbReference>
<dbReference type="SUPFAM" id="SSF56601">
    <property type="entry name" value="beta-lactamase/transpeptidase-like"/>
    <property type="match status" value="1"/>
</dbReference>